<feature type="signal peptide" evidence="2">
    <location>
        <begin position="1"/>
        <end position="19"/>
    </location>
</feature>
<keyword evidence="2" id="KW-0732">Signal</keyword>
<evidence type="ECO:0000313" key="3">
    <source>
        <dbReference type="EMBL" id="OAK61169.1"/>
    </source>
</evidence>
<protein>
    <recommendedName>
        <fullName evidence="5">Peptidase inhibitor I78 family protein</fullName>
    </recommendedName>
</protein>
<feature type="chain" id="PRO_5041678157" description="Peptidase inhibitor I78 family protein" evidence="2">
    <location>
        <begin position="20"/>
        <end position="111"/>
    </location>
</feature>
<evidence type="ECO:0000313" key="4">
    <source>
        <dbReference type="Proteomes" id="UP000077852"/>
    </source>
</evidence>
<dbReference type="Proteomes" id="UP000077852">
    <property type="component" value="Unassembled WGS sequence"/>
</dbReference>
<name>A0AA91DKW9_VARPD</name>
<evidence type="ECO:0000256" key="2">
    <source>
        <dbReference type="SAM" id="SignalP"/>
    </source>
</evidence>
<gene>
    <name evidence="3" type="ORF">A3K87_21945</name>
</gene>
<dbReference type="PROSITE" id="PS51257">
    <property type="entry name" value="PROKAR_LIPOPROTEIN"/>
    <property type="match status" value="1"/>
</dbReference>
<evidence type="ECO:0008006" key="5">
    <source>
        <dbReference type="Google" id="ProtNLM"/>
    </source>
</evidence>
<sequence length="111" mass="11580">MHMTNGRCLALATLVFALAGCQSPPADRPLTSDVPEPPGFAPPPETCQAAAARFGLGLRVSPLLVEEMRQRAGARMARTVQPADSPDPAQDATRLNIQVEPGGRVAGAYCG</sequence>
<accession>A0AA91DKW9</accession>
<comment type="caution">
    <text evidence="3">The sequence shown here is derived from an EMBL/GenBank/DDBJ whole genome shotgun (WGS) entry which is preliminary data.</text>
</comment>
<proteinExistence type="predicted"/>
<organism evidence="3 4">
    <name type="scientific">Variovorax paradoxus</name>
    <dbReference type="NCBI Taxonomy" id="34073"/>
    <lineage>
        <taxon>Bacteria</taxon>
        <taxon>Pseudomonadati</taxon>
        <taxon>Pseudomonadota</taxon>
        <taxon>Betaproteobacteria</taxon>
        <taxon>Burkholderiales</taxon>
        <taxon>Comamonadaceae</taxon>
        <taxon>Variovorax</taxon>
    </lineage>
</organism>
<feature type="region of interest" description="Disordered" evidence="1">
    <location>
        <begin position="75"/>
        <end position="96"/>
    </location>
</feature>
<reference evidence="3 4" key="1">
    <citation type="submission" date="2016-03" db="EMBL/GenBank/DDBJ databases">
        <title>Genome sequence of Variovorax paradoxus KB5.</title>
        <authorList>
            <person name="Jeong H."/>
            <person name="Hong C.E."/>
            <person name="Jo S.H."/>
            <person name="Park J.M."/>
        </authorList>
    </citation>
    <scope>NUCLEOTIDE SEQUENCE [LARGE SCALE GENOMIC DNA]</scope>
    <source>
        <strain evidence="3 4">KB5</strain>
    </source>
</reference>
<dbReference type="EMBL" id="LVHG01000057">
    <property type="protein sequence ID" value="OAK61169.1"/>
    <property type="molecule type" value="Genomic_DNA"/>
</dbReference>
<evidence type="ECO:0000256" key="1">
    <source>
        <dbReference type="SAM" id="MobiDB-lite"/>
    </source>
</evidence>
<dbReference type="AlphaFoldDB" id="A0AA91DKW9"/>